<reference evidence="5 6" key="1">
    <citation type="submission" date="2019-11" db="EMBL/GenBank/DDBJ databases">
        <title>Whole-genome sequence of a the green, strictly anaerobic photosynthetic bacterium Heliobacillus mobilis DSM 6151.</title>
        <authorList>
            <person name="Kyndt J.A."/>
            <person name="Meyer T.E."/>
        </authorList>
    </citation>
    <scope>NUCLEOTIDE SEQUENCE [LARGE SCALE GENOMIC DNA]</scope>
    <source>
        <strain evidence="5 6">DSM 6151</strain>
    </source>
</reference>
<organism evidence="5 6">
    <name type="scientific">Heliobacterium mobile</name>
    <name type="common">Heliobacillus mobilis</name>
    <dbReference type="NCBI Taxonomy" id="28064"/>
    <lineage>
        <taxon>Bacteria</taxon>
        <taxon>Bacillati</taxon>
        <taxon>Bacillota</taxon>
        <taxon>Clostridia</taxon>
        <taxon>Eubacteriales</taxon>
        <taxon>Heliobacteriaceae</taxon>
        <taxon>Heliobacterium</taxon>
    </lineage>
</organism>
<dbReference type="InterPro" id="IPR052048">
    <property type="entry name" value="ST_Response_Regulator"/>
</dbReference>
<sequence length="120" mass="13250">MAKRVLIADDALFMRMKLKRIVEGLGYQVVGEAANGRDAVEQYLNLRPDLVLMDITMPDMDGIAALKTIRTSDSTASVVMVTAMGQEAYVMDAIRAGAKDYVIKPFEEERVKAVLQRLVG</sequence>
<dbReference type="SUPFAM" id="SSF52172">
    <property type="entry name" value="CheY-like"/>
    <property type="match status" value="1"/>
</dbReference>
<dbReference type="OrthoDB" id="9790669at2"/>
<evidence type="ECO:0000259" key="4">
    <source>
        <dbReference type="PROSITE" id="PS50110"/>
    </source>
</evidence>
<evidence type="ECO:0000313" key="5">
    <source>
        <dbReference type="EMBL" id="MTV49426.1"/>
    </source>
</evidence>
<dbReference type="PANTHER" id="PTHR43228">
    <property type="entry name" value="TWO-COMPONENT RESPONSE REGULATOR"/>
    <property type="match status" value="1"/>
</dbReference>
<dbReference type="SMART" id="SM00448">
    <property type="entry name" value="REC"/>
    <property type="match status" value="1"/>
</dbReference>
<keyword evidence="6" id="KW-1185">Reference proteome</keyword>
<evidence type="ECO:0000256" key="2">
    <source>
        <dbReference type="ARBA" id="ARBA00024867"/>
    </source>
</evidence>
<comment type="function">
    <text evidence="2">May play the central regulatory role in sporulation. It may be an element of the effector pathway responsible for the activation of sporulation genes in response to nutritional stress. Spo0A may act in concert with spo0H (a sigma factor) to control the expression of some genes that are critical to the sporulation process.</text>
</comment>
<dbReference type="EMBL" id="WNKU01000011">
    <property type="protein sequence ID" value="MTV49426.1"/>
    <property type="molecule type" value="Genomic_DNA"/>
</dbReference>
<gene>
    <name evidence="5" type="ORF">GJ688_10600</name>
</gene>
<dbReference type="Pfam" id="PF00072">
    <property type="entry name" value="Response_reg"/>
    <property type="match status" value="1"/>
</dbReference>
<name>A0A6I3SKX0_HELMO</name>
<accession>A0A6I3SKX0</accession>
<keyword evidence="3" id="KW-0597">Phosphoprotein</keyword>
<evidence type="ECO:0000256" key="3">
    <source>
        <dbReference type="PROSITE-ProRule" id="PRU00169"/>
    </source>
</evidence>
<dbReference type="InterPro" id="IPR011006">
    <property type="entry name" value="CheY-like_superfamily"/>
</dbReference>
<dbReference type="PROSITE" id="PS50110">
    <property type="entry name" value="RESPONSE_REGULATORY"/>
    <property type="match status" value="1"/>
</dbReference>
<dbReference type="InterPro" id="IPR001789">
    <property type="entry name" value="Sig_transdc_resp-reg_receiver"/>
</dbReference>
<dbReference type="RefSeq" id="WP_155476532.1">
    <property type="nucleotide sequence ID" value="NZ_WNKU01000011.1"/>
</dbReference>
<dbReference type="Gene3D" id="3.40.50.2300">
    <property type="match status" value="1"/>
</dbReference>
<proteinExistence type="predicted"/>
<feature type="modified residue" description="4-aspartylphosphate" evidence="3">
    <location>
        <position position="54"/>
    </location>
</feature>
<feature type="domain" description="Response regulatory" evidence="4">
    <location>
        <begin position="4"/>
        <end position="119"/>
    </location>
</feature>
<dbReference type="Proteomes" id="UP000430670">
    <property type="component" value="Unassembled WGS sequence"/>
</dbReference>
<dbReference type="GO" id="GO:0000160">
    <property type="term" value="P:phosphorelay signal transduction system"/>
    <property type="evidence" value="ECO:0007669"/>
    <property type="project" value="InterPro"/>
</dbReference>
<comment type="caution">
    <text evidence="5">The sequence shown here is derived from an EMBL/GenBank/DDBJ whole genome shotgun (WGS) entry which is preliminary data.</text>
</comment>
<dbReference type="AlphaFoldDB" id="A0A6I3SKX0"/>
<dbReference type="PANTHER" id="PTHR43228:SF1">
    <property type="entry name" value="TWO-COMPONENT RESPONSE REGULATOR ARR22"/>
    <property type="match status" value="1"/>
</dbReference>
<protein>
    <recommendedName>
        <fullName evidence="1">Stage 0 sporulation protein A homolog</fullName>
    </recommendedName>
</protein>
<evidence type="ECO:0000313" key="6">
    <source>
        <dbReference type="Proteomes" id="UP000430670"/>
    </source>
</evidence>
<evidence type="ECO:0000256" key="1">
    <source>
        <dbReference type="ARBA" id="ARBA00018672"/>
    </source>
</evidence>